<dbReference type="Proteomes" id="UP000019376">
    <property type="component" value="Unassembled WGS sequence"/>
</dbReference>
<accession>S7ZVN2</accession>
<reference evidence="1 2" key="1">
    <citation type="journal article" date="2013" name="PLoS ONE">
        <title>Genomic and secretomic analyses reveal unique features of the lignocellulolytic enzyme system of Penicillium decumbens.</title>
        <authorList>
            <person name="Liu G."/>
            <person name="Zhang L."/>
            <person name="Wei X."/>
            <person name="Zou G."/>
            <person name="Qin Y."/>
            <person name="Ma L."/>
            <person name="Li J."/>
            <person name="Zheng H."/>
            <person name="Wang S."/>
            <person name="Wang C."/>
            <person name="Xun L."/>
            <person name="Zhao G.-P."/>
            <person name="Zhou Z."/>
            <person name="Qu Y."/>
        </authorList>
    </citation>
    <scope>NUCLEOTIDE SEQUENCE [LARGE SCALE GENOMIC DNA]</scope>
    <source>
        <strain evidence="2">114-2 / CGMCC 5302</strain>
    </source>
</reference>
<proteinExistence type="predicted"/>
<name>S7ZVN2_PENO1</name>
<gene>
    <name evidence="1" type="ORF">PDE_07761</name>
</gene>
<organism evidence="1 2">
    <name type="scientific">Penicillium oxalicum (strain 114-2 / CGMCC 5302)</name>
    <name type="common">Penicillium decumbens</name>
    <dbReference type="NCBI Taxonomy" id="933388"/>
    <lineage>
        <taxon>Eukaryota</taxon>
        <taxon>Fungi</taxon>
        <taxon>Dikarya</taxon>
        <taxon>Ascomycota</taxon>
        <taxon>Pezizomycotina</taxon>
        <taxon>Eurotiomycetes</taxon>
        <taxon>Eurotiomycetidae</taxon>
        <taxon>Eurotiales</taxon>
        <taxon>Aspergillaceae</taxon>
        <taxon>Penicillium</taxon>
    </lineage>
</organism>
<evidence type="ECO:0000313" key="2">
    <source>
        <dbReference type="Proteomes" id="UP000019376"/>
    </source>
</evidence>
<dbReference type="AlphaFoldDB" id="S7ZVN2"/>
<dbReference type="EMBL" id="KB644414">
    <property type="protein sequence ID" value="EPS32801.1"/>
    <property type="molecule type" value="Genomic_DNA"/>
</dbReference>
<sequence>MVVSFYGMAQAWNNRKR</sequence>
<dbReference type="HOGENOM" id="CLU_3432034_0_0_1"/>
<evidence type="ECO:0000313" key="1">
    <source>
        <dbReference type="EMBL" id="EPS32801.1"/>
    </source>
</evidence>
<keyword evidence="2" id="KW-1185">Reference proteome</keyword>
<protein>
    <submittedName>
        <fullName evidence="1">Uncharacterized protein</fullName>
    </submittedName>
</protein>